<evidence type="ECO:0000259" key="1">
    <source>
        <dbReference type="PROSITE" id="PS50053"/>
    </source>
</evidence>
<organism evidence="2">
    <name type="scientific">Hexamita inflata</name>
    <dbReference type="NCBI Taxonomy" id="28002"/>
    <lineage>
        <taxon>Eukaryota</taxon>
        <taxon>Metamonada</taxon>
        <taxon>Diplomonadida</taxon>
        <taxon>Hexamitidae</taxon>
        <taxon>Hexamitinae</taxon>
        <taxon>Hexamita</taxon>
    </lineage>
</organism>
<gene>
    <name evidence="2" type="ORF">HINF_LOCUS24388</name>
    <name evidence="3" type="ORF">HINF_LOCUS30063</name>
</gene>
<reference evidence="3 4" key="2">
    <citation type="submission" date="2024-07" db="EMBL/GenBank/DDBJ databases">
        <authorList>
            <person name="Akdeniz Z."/>
        </authorList>
    </citation>
    <scope>NUCLEOTIDE SEQUENCE [LARGE SCALE GENOMIC DNA]</scope>
</reference>
<evidence type="ECO:0000313" key="2">
    <source>
        <dbReference type="EMBL" id="CAI9936743.1"/>
    </source>
</evidence>
<comment type="caution">
    <text evidence="2">The sequence shown here is derived from an EMBL/GenBank/DDBJ whole genome shotgun (WGS) entry which is preliminary data.</text>
</comment>
<dbReference type="AlphaFoldDB" id="A0AA86PDP8"/>
<dbReference type="PROSITE" id="PS50053">
    <property type="entry name" value="UBIQUITIN_2"/>
    <property type="match status" value="1"/>
</dbReference>
<dbReference type="Pfam" id="PF00240">
    <property type="entry name" value="ubiquitin"/>
    <property type="match status" value="1"/>
</dbReference>
<protein>
    <submittedName>
        <fullName evidence="2">Ubiquitin</fullName>
    </submittedName>
</protein>
<keyword evidence="4" id="KW-1185">Reference proteome</keyword>
<feature type="domain" description="Ubiquitin-like" evidence="1">
    <location>
        <begin position="1"/>
        <end position="69"/>
    </location>
</feature>
<dbReference type="InterPro" id="IPR050158">
    <property type="entry name" value="Ubiquitin_ubiquitin-like"/>
</dbReference>
<dbReference type="PRINTS" id="PR00348">
    <property type="entry name" value="UBIQUITIN"/>
</dbReference>
<dbReference type="InterPro" id="IPR000626">
    <property type="entry name" value="Ubiquitin-like_dom"/>
</dbReference>
<proteinExistence type="predicted"/>
<dbReference type="InterPro" id="IPR029071">
    <property type="entry name" value="Ubiquitin-like_domsf"/>
</dbReference>
<reference evidence="2" key="1">
    <citation type="submission" date="2023-06" db="EMBL/GenBank/DDBJ databases">
        <authorList>
            <person name="Kurt Z."/>
        </authorList>
    </citation>
    <scope>NUCLEOTIDE SEQUENCE</scope>
</reference>
<dbReference type="PANTHER" id="PTHR10666">
    <property type="entry name" value="UBIQUITIN"/>
    <property type="match status" value="1"/>
</dbReference>
<name>A0AA86PDP8_9EUKA</name>
<dbReference type="EMBL" id="CATOUU010000642">
    <property type="protein sequence ID" value="CAI9936743.1"/>
    <property type="molecule type" value="Genomic_DNA"/>
</dbReference>
<dbReference type="Proteomes" id="UP001642409">
    <property type="component" value="Unassembled WGS sequence"/>
</dbReference>
<dbReference type="SMART" id="SM00213">
    <property type="entry name" value="UBQ"/>
    <property type="match status" value="1"/>
</dbReference>
<accession>A0AA86PDP8</accession>
<dbReference type="FunFam" id="3.10.20.90:FF:000160">
    <property type="entry name" value="Polyubiquitin-C"/>
    <property type="match status" value="1"/>
</dbReference>
<sequence>MQIFLRTIGGKNITIDLEPTDTIQTLKGLIYDKEAITPDRQLLIYAGKQLNDTRTLADYNIPKEATIHLSQNW</sequence>
<dbReference type="EMBL" id="CAXDID020000098">
    <property type="protein sequence ID" value="CAL6025225.1"/>
    <property type="molecule type" value="Genomic_DNA"/>
</dbReference>
<dbReference type="SUPFAM" id="SSF54236">
    <property type="entry name" value="Ubiquitin-like"/>
    <property type="match status" value="1"/>
</dbReference>
<dbReference type="Gene3D" id="3.10.20.90">
    <property type="entry name" value="Phosphatidylinositol 3-kinase Catalytic Subunit, Chain A, domain 1"/>
    <property type="match status" value="1"/>
</dbReference>
<evidence type="ECO:0000313" key="3">
    <source>
        <dbReference type="EMBL" id="CAL6025225.1"/>
    </source>
</evidence>
<evidence type="ECO:0000313" key="4">
    <source>
        <dbReference type="Proteomes" id="UP001642409"/>
    </source>
</evidence>
<dbReference type="InterPro" id="IPR019956">
    <property type="entry name" value="Ubiquitin_dom"/>
</dbReference>